<dbReference type="InterPro" id="IPR005762">
    <property type="entry name" value="MurD"/>
</dbReference>
<dbReference type="GO" id="GO:0051301">
    <property type="term" value="P:cell division"/>
    <property type="evidence" value="ECO:0007669"/>
    <property type="project" value="UniProtKB-KW"/>
</dbReference>
<dbReference type="GO" id="GO:0071555">
    <property type="term" value="P:cell wall organization"/>
    <property type="evidence" value="ECO:0007669"/>
    <property type="project" value="UniProtKB-KW"/>
</dbReference>
<evidence type="ECO:0000259" key="9">
    <source>
        <dbReference type="Pfam" id="PF08245"/>
    </source>
</evidence>
<dbReference type="PANTHER" id="PTHR43692:SF1">
    <property type="entry name" value="UDP-N-ACETYLMURAMOYLALANINE--D-GLUTAMATE LIGASE"/>
    <property type="match status" value="1"/>
</dbReference>
<keyword evidence="6 7" id="KW-0067">ATP-binding</keyword>
<dbReference type="Proteomes" id="UP000071392">
    <property type="component" value="Unassembled WGS sequence"/>
</dbReference>
<evidence type="ECO:0000256" key="3">
    <source>
        <dbReference type="ARBA" id="ARBA00022490"/>
    </source>
</evidence>
<evidence type="ECO:0000256" key="5">
    <source>
        <dbReference type="ARBA" id="ARBA00022741"/>
    </source>
</evidence>
<comment type="function">
    <text evidence="7">Cell wall formation. Catalyzes the addition of glutamate to the nucleotide precursor UDP-N-acetylmuramoyl-L-alanine (UMA).</text>
</comment>
<dbReference type="EC" id="6.3.2.9" evidence="7"/>
<organism evidence="10 11">
    <name type="scientific">Cephaloticoccus capnophilus</name>
    <dbReference type="NCBI Taxonomy" id="1548208"/>
    <lineage>
        <taxon>Bacteria</taxon>
        <taxon>Pseudomonadati</taxon>
        <taxon>Verrucomicrobiota</taxon>
        <taxon>Opitutia</taxon>
        <taxon>Opitutales</taxon>
        <taxon>Opitutaceae</taxon>
        <taxon>Cephaloticoccus</taxon>
    </lineage>
</organism>
<dbReference type="InterPro" id="IPR004101">
    <property type="entry name" value="Mur_ligase_C"/>
</dbReference>
<reference evidence="10 11" key="1">
    <citation type="submission" date="2016-02" db="EMBL/GenBank/DDBJ databases">
        <authorList>
            <person name="Wen L."/>
            <person name="He K."/>
            <person name="Yang H."/>
        </authorList>
    </citation>
    <scope>NUCLEOTIDE SEQUENCE [LARGE SCALE GENOMIC DNA]</scope>
    <source>
        <strain evidence="10 11">CV41</strain>
    </source>
</reference>
<feature type="domain" description="Mur ligase central" evidence="9">
    <location>
        <begin position="112"/>
        <end position="223"/>
    </location>
</feature>
<evidence type="ECO:0000256" key="4">
    <source>
        <dbReference type="ARBA" id="ARBA00022598"/>
    </source>
</evidence>
<dbReference type="AlphaFoldDB" id="A0A139SJ30"/>
<dbReference type="GO" id="GO:0005524">
    <property type="term" value="F:ATP binding"/>
    <property type="evidence" value="ECO:0007669"/>
    <property type="project" value="UniProtKB-UniRule"/>
</dbReference>
<dbReference type="SUPFAM" id="SSF53623">
    <property type="entry name" value="MurD-like peptide ligases, catalytic domain"/>
    <property type="match status" value="1"/>
</dbReference>
<dbReference type="UniPathway" id="UPA00219"/>
<keyword evidence="4 7" id="KW-0436">Ligase</keyword>
<dbReference type="OrthoDB" id="9809796at2"/>
<evidence type="ECO:0000313" key="10">
    <source>
        <dbReference type="EMBL" id="KXU34543.1"/>
    </source>
</evidence>
<dbReference type="STRING" id="1548208.AXK12_07270"/>
<evidence type="ECO:0000259" key="8">
    <source>
        <dbReference type="Pfam" id="PF02875"/>
    </source>
</evidence>
<dbReference type="GO" id="GO:0009252">
    <property type="term" value="P:peptidoglycan biosynthetic process"/>
    <property type="evidence" value="ECO:0007669"/>
    <property type="project" value="UniProtKB-UniRule"/>
</dbReference>
<dbReference type="Pfam" id="PF02875">
    <property type="entry name" value="Mur_ligase_C"/>
    <property type="match status" value="1"/>
</dbReference>
<comment type="catalytic activity">
    <reaction evidence="7">
        <text>UDP-N-acetyl-alpha-D-muramoyl-L-alanine + D-glutamate + ATP = UDP-N-acetyl-alpha-D-muramoyl-L-alanyl-D-glutamate + ADP + phosphate + H(+)</text>
        <dbReference type="Rhea" id="RHEA:16429"/>
        <dbReference type="ChEBI" id="CHEBI:15378"/>
        <dbReference type="ChEBI" id="CHEBI:29986"/>
        <dbReference type="ChEBI" id="CHEBI:30616"/>
        <dbReference type="ChEBI" id="CHEBI:43474"/>
        <dbReference type="ChEBI" id="CHEBI:83898"/>
        <dbReference type="ChEBI" id="CHEBI:83900"/>
        <dbReference type="ChEBI" id="CHEBI:456216"/>
        <dbReference type="EC" id="6.3.2.9"/>
    </reaction>
</comment>
<protein>
    <recommendedName>
        <fullName evidence="7">UDP-N-acetylmuramoylalanine--D-glutamate ligase</fullName>
        <ecNumber evidence="7">6.3.2.9</ecNumber>
    </recommendedName>
    <alternativeName>
        <fullName evidence="7">D-glutamic acid-adding enzyme</fullName>
    </alternativeName>
    <alternativeName>
        <fullName evidence="7">UDP-N-acetylmuramoyl-L-alanyl-D-glutamate synthetase</fullName>
    </alternativeName>
</protein>
<dbReference type="PANTHER" id="PTHR43692">
    <property type="entry name" value="UDP-N-ACETYLMURAMOYLALANINE--D-GLUTAMATE LIGASE"/>
    <property type="match status" value="1"/>
</dbReference>
<dbReference type="HAMAP" id="MF_00639">
    <property type="entry name" value="MurD"/>
    <property type="match status" value="1"/>
</dbReference>
<name>A0A139SJ30_9BACT</name>
<dbReference type="GO" id="GO:0005737">
    <property type="term" value="C:cytoplasm"/>
    <property type="evidence" value="ECO:0007669"/>
    <property type="project" value="UniProtKB-SubCell"/>
</dbReference>
<evidence type="ECO:0000256" key="2">
    <source>
        <dbReference type="ARBA" id="ARBA00004752"/>
    </source>
</evidence>
<keyword evidence="5 7" id="KW-0547">Nucleotide-binding</keyword>
<accession>A0A139SJ30</accession>
<dbReference type="RefSeq" id="WP_068712850.1">
    <property type="nucleotide sequence ID" value="NZ_LSZP01000053.1"/>
</dbReference>
<dbReference type="Gene3D" id="3.40.1190.10">
    <property type="entry name" value="Mur-like, catalytic domain"/>
    <property type="match status" value="1"/>
</dbReference>
<evidence type="ECO:0000313" key="11">
    <source>
        <dbReference type="Proteomes" id="UP000071392"/>
    </source>
</evidence>
<gene>
    <name evidence="7" type="primary">murD</name>
    <name evidence="10" type="ORF">AXK12_07270</name>
</gene>
<comment type="caution">
    <text evidence="10">The sequence shown here is derived from an EMBL/GenBank/DDBJ whole genome shotgun (WGS) entry which is preliminary data.</text>
</comment>
<comment type="pathway">
    <text evidence="2 7">Cell wall biogenesis; peptidoglycan biosynthesis.</text>
</comment>
<dbReference type="InterPro" id="IPR036615">
    <property type="entry name" value="Mur_ligase_C_dom_sf"/>
</dbReference>
<dbReference type="GO" id="GO:0008764">
    <property type="term" value="F:UDP-N-acetylmuramoylalanine-D-glutamate ligase activity"/>
    <property type="evidence" value="ECO:0007669"/>
    <property type="project" value="UniProtKB-UniRule"/>
</dbReference>
<keyword evidence="11" id="KW-1185">Reference proteome</keyword>
<dbReference type="SUPFAM" id="SSF53244">
    <property type="entry name" value="MurD-like peptide ligases, peptide-binding domain"/>
    <property type="match status" value="1"/>
</dbReference>
<proteinExistence type="inferred from homology"/>
<dbReference type="Pfam" id="PF08245">
    <property type="entry name" value="Mur_ligase_M"/>
    <property type="match status" value="1"/>
</dbReference>
<keyword evidence="7" id="KW-0573">Peptidoglycan synthesis</keyword>
<sequence>MQFPIPSLLKSALAKPVAIFGMGVSGFAVQQLLTAVGAESLLYDEASDTVFGEEDCAEHALVVFSPGFAVDHPWLQLARAHGLLCLGELDFSALFWREQLQAIHRRGELIAVTGTNGKTTLTEFLTHALRVGGERAYAVGNIGKPLAQLVLENTARYGAGRGSARDSRQIVVCEVSSFQAESLQYFYSDALLWTNFSEDHLDRHVSMENYFSAKARLLASAPADCTFSGACVARAARDFGYAFPPYAAMRCDGPFADEALDGTDFDTLPHRDNFRLGFAWWRHTRRPPETLYKAAQTFTLGRHRLTLLVELDGVTYWDDSKATNFNAVEGALARFAETRTPVNLILGGRSKGGDLRGFIERIAPRVAHAFLIGETASELASSCAAAGLAYTRCNSLEAAVKAAHAKAQPGEAILLSPGFASFDNFRDYRARGEAFEAAVRALS</sequence>
<keyword evidence="3 7" id="KW-0963">Cytoplasm</keyword>
<dbReference type="EMBL" id="LSZP01000053">
    <property type="protein sequence ID" value="KXU34543.1"/>
    <property type="molecule type" value="Genomic_DNA"/>
</dbReference>
<keyword evidence="7" id="KW-0961">Cell wall biogenesis/degradation</keyword>
<dbReference type="GO" id="GO:0008360">
    <property type="term" value="P:regulation of cell shape"/>
    <property type="evidence" value="ECO:0007669"/>
    <property type="project" value="UniProtKB-KW"/>
</dbReference>
<evidence type="ECO:0000256" key="7">
    <source>
        <dbReference type="HAMAP-Rule" id="MF_00639"/>
    </source>
</evidence>
<comment type="similarity">
    <text evidence="7">Belongs to the MurCDEF family.</text>
</comment>
<feature type="binding site" evidence="7">
    <location>
        <begin position="114"/>
        <end position="120"/>
    </location>
    <ligand>
        <name>ATP</name>
        <dbReference type="ChEBI" id="CHEBI:30616"/>
    </ligand>
</feature>
<dbReference type="InterPro" id="IPR013221">
    <property type="entry name" value="Mur_ligase_cen"/>
</dbReference>
<comment type="subcellular location">
    <subcellularLocation>
        <location evidence="1 7">Cytoplasm</location>
    </subcellularLocation>
</comment>
<dbReference type="SUPFAM" id="SSF51984">
    <property type="entry name" value="MurCD N-terminal domain"/>
    <property type="match status" value="1"/>
</dbReference>
<dbReference type="Gene3D" id="3.40.50.720">
    <property type="entry name" value="NAD(P)-binding Rossmann-like Domain"/>
    <property type="match status" value="1"/>
</dbReference>
<keyword evidence="7" id="KW-0131">Cell cycle</keyword>
<evidence type="ECO:0000256" key="6">
    <source>
        <dbReference type="ARBA" id="ARBA00022840"/>
    </source>
</evidence>
<dbReference type="Gene3D" id="3.90.190.20">
    <property type="entry name" value="Mur ligase, C-terminal domain"/>
    <property type="match status" value="1"/>
</dbReference>
<keyword evidence="7" id="KW-0133">Cell shape</keyword>
<keyword evidence="7" id="KW-0132">Cell division</keyword>
<dbReference type="InterPro" id="IPR036565">
    <property type="entry name" value="Mur-like_cat_sf"/>
</dbReference>
<feature type="domain" description="Mur ligase C-terminal" evidence="8">
    <location>
        <begin position="303"/>
        <end position="417"/>
    </location>
</feature>
<evidence type="ECO:0000256" key="1">
    <source>
        <dbReference type="ARBA" id="ARBA00004496"/>
    </source>
</evidence>